<dbReference type="GO" id="GO:0003700">
    <property type="term" value="F:DNA-binding transcription factor activity"/>
    <property type="evidence" value="ECO:0007669"/>
    <property type="project" value="InterPro"/>
</dbReference>
<keyword evidence="7" id="KW-0479">Metal-binding</keyword>
<evidence type="ECO:0000256" key="3">
    <source>
        <dbReference type="ARBA" id="ARBA00022833"/>
    </source>
</evidence>
<evidence type="ECO:0000256" key="1">
    <source>
        <dbReference type="ARBA" id="ARBA00007957"/>
    </source>
</evidence>
<dbReference type="SUPFAM" id="SSF46785">
    <property type="entry name" value="Winged helix' DNA-binding domain"/>
    <property type="match status" value="1"/>
</dbReference>
<feature type="binding site" evidence="7">
    <location>
        <position position="121"/>
    </location>
    <ligand>
        <name>Zn(2+)</name>
        <dbReference type="ChEBI" id="CHEBI:29105"/>
    </ligand>
</feature>
<dbReference type="Gene3D" id="3.30.1490.190">
    <property type="match status" value="1"/>
</dbReference>
<keyword evidence="6" id="KW-0804">Transcription</keyword>
<dbReference type="AlphaFoldDB" id="A0A8J7SCT9"/>
<dbReference type="GO" id="GO:1900376">
    <property type="term" value="P:regulation of secondary metabolite biosynthetic process"/>
    <property type="evidence" value="ECO:0007669"/>
    <property type="project" value="TreeGrafter"/>
</dbReference>
<dbReference type="Pfam" id="PF01475">
    <property type="entry name" value="FUR"/>
    <property type="match status" value="1"/>
</dbReference>
<evidence type="ECO:0000256" key="7">
    <source>
        <dbReference type="PIRSR" id="PIRSR602481-1"/>
    </source>
</evidence>
<dbReference type="PANTHER" id="PTHR33202">
    <property type="entry name" value="ZINC UPTAKE REGULATION PROTEIN"/>
    <property type="match status" value="1"/>
</dbReference>
<dbReference type="EMBL" id="JAEHHL010000001">
    <property type="protein sequence ID" value="MBK0398446.1"/>
    <property type="molecule type" value="Genomic_DNA"/>
</dbReference>
<dbReference type="Gene3D" id="1.10.10.10">
    <property type="entry name" value="Winged helix-like DNA-binding domain superfamily/Winged helix DNA-binding domain"/>
    <property type="match status" value="1"/>
</dbReference>
<feature type="binding site" evidence="7">
    <location>
        <position position="161"/>
    </location>
    <ligand>
        <name>Zn(2+)</name>
        <dbReference type="ChEBI" id="CHEBI:29105"/>
    </ligand>
</feature>
<evidence type="ECO:0000256" key="6">
    <source>
        <dbReference type="ARBA" id="ARBA00023163"/>
    </source>
</evidence>
<feature type="binding site" evidence="7">
    <location>
        <position position="124"/>
    </location>
    <ligand>
        <name>Zn(2+)</name>
        <dbReference type="ChEBI" id="CHEBI:29105"/>
    </ligand>
</feature>
<evidence type="ECO:0000256" key="2">
    <source>
        <dbReference type="ARBA" id="ARBA00022491"/>
    </source>
</evidence>
<dbReference type="InterPro" id="IPR002481">
    <property type="entry name" value="FUR"/>
</dbReference>
<name>A0A8J7SCT9_9RHOB</name>
<keyword evidence="5" id="KW-0238">DNA-binding</keyword>
<dbReference type="InterPro" id="IPR043135">
    <property type="entry name" value="Fur_C"/>
</dbReference>
<reference evidence="8" key="1">
    <citation type="submission" date="2020-12" db="EMBL/GenBank/DDBJ databases">
        <title>Bacterial taxonomy.</title>
        <authorList>
            <person name="Pan X."/>
        </authorList>
    </citation>
    <scope>NUCLEOTIDE SEQUENCE</scope>
    <source>
        <strain evidence="8">M0105</strain>
    </source>
</reference>
<dbReference type="InterPro" id="IPR036390">
    <property type="entry name" value="WH_DNA-bd_sf"/>
</dbReference>
<organism evidence="8 9">
    <name type="scientific">Thermohalobaculum xanthum</name>
    <dbReference type="NCBI Taxonomy" id="2753746"/>
    <lineage>
        <taxon>Bacteria</taxon>
        <taxon>Pseudomonadati</taxon>
        <taxon>Pseudomonadota</taxon>
        <taxon>Alphaproteobacteria</taxon>
        <taxon>Rhodobacterales</taxon>
        <taxon>Paracoccaceae</taxon>
        <taxon>Thermohalobaculum</taxon>
    </lineage>
</organism>
<evidence type="ECO:0000256" key="5">
    <source>
        <dbReference type="ARBA" id="ARBA00023125"/>
    </source>
</evidence>
<dbReference type="InterPro" id="IPR036388">
    <property type="entry name" value="WH-like_DNA-bd_sf"/>
</dbReference>
<dbReference type="GO" id="GO:0000976">
    <property type="term" value="F:transcription cis-regulatory region binding"/>
    <property type="evidence" value="ECO:0007669"/>
    <property type="project" value="TreeGrafter"/>
</dbReference>
<dbReference type="GO" id="GO:0008270">
    <property type="term" value="F:zinc ion binding"/>
    <property type="evidence" value="ECO:0007669"/>
    <property type="project" value="TreeGrafter"/>
</dbReference>
<evidence type="ECO:0000313" key="8">
    <source>
        <dbReference type="EMBL" id="MBK0398446.1"/>
    </source>
</evidence>
<keyword evidence="3 7" id="KW-0862">Zinc</keyword>
<protein>
    <submittedName>
        <fullName evidence="8">Transcriptional repressor</fullName>
    </submittedName>
</protein>
<keyword evidence="4" id="KW-0805">Transcription regulation</keyword>
<dbReference type="PANTHER" id="PTHR33202:SF6">
    <property type="entry name" value="ZINC UPTAKE REGULATION PROTEIN"/>
    <property type="match status" value="1"/>
</dbReference>
<evidence type="ECO:0000256" key="4">
    <source>
        <dbReference type="ARBA" id="ARBA00023015"/>
    </source>
</evidence>
<evidence type="ECO:0000313" key="9">
    <source>
        <dbReference type="Proteomes" id="UP000655420"/>
    </source>
</evidence>
<accession>A0A8J7SCT9</accession>
<proteinExistence type="inferred from homology"/>
<comment type="cofactor">
    <cofactor evidence="7">
        <name>Zn(2+)</name>
        <dbReference type="ChEBI" id="CHEBI:29105"/>
    </cofactor>
    <text evidence="7">Binds 1 zinc ion per subunit.</text>
</comment>
<comment type="similarity">
    <text evidence="1">Belongs to the Fur family.</text>
</comment>
<keyword evidence="2" id="KW-0678">Repressor</keyword>
<feature type="binding site" evidence="7">
    <location>
        <position position="164"/>
    </location>
    <ligand>
        <name>Zn(2+)</name>
        <dbReference type="ChEBI" id="CHEBI:29105"/>
    </ligand>
</feature>
<dbReference type="GO" id="GO:0005829">
    <property type="term" value="C:cytosol"/>
    <property type="evidence" value="ECO:0007669"/>
    <property type="project" value="TreeGrafter"/>
</dbReference>
<gene>
    <name evidence="8" type="ORF">H0I76_04540</name>
</gene>
<dbReference type="GO" id="GO:0045892">
    <property type="term" value="P:negative regulation of DNA-templated transcription"/>
    <property type="evidence" value="ECO:0007669"/>
    <property type="project" value="TreeGrafter"/>
</dbReference>
<dbReference type="Proteomes" id="UP000655420">
    <property type="component" value="Unassembled WGS sequence"/>
</dbReference>
<sequence>MDEADGPRGSAGSVAFAPHDHARCRRAAIEDAQAHCKTAGLRLTPVRERVLEILLESHVALGAYDVLRRLTDEGAVPQPPIAYRALDFLVAHGFAHRIEKLNAYVACTAPCERHDPVFMICRDCRAVAELPSAPIARDLEREAARIGFDIGRTVVEAEGLCPSCRVGETA</sequence>
<dbReference type="RefSeq" id="WP_200607533.1">
    <property type="nucleotide sequence ID" value="NZ_JAEHHL010000001.1"/>
</dbReference>
<comment type="caution">
    <text evidence="8">The sequence shown here is derived from an EMBL/GenBank/DDBJ whole genome shotgun (WGS) entry which is preliminary data.</text>
</comment>
<keyword evidence="9" id="KW-1185">Reference proteome</keyword>